<evidence type="ECO:0000313" key="2">
    <source>
        <dbReference type="EMBL" id="MBA8808291.1"/>
    </source>
</evidence>
<dbReference type="AlphaFoldDB" id="A0A7W3J8M1"/>
<dbReference type="Proteomes" id="UP000540568">
    <property type="component" value="Unassembled WGS sequence"/>
</dbReference>
<sequence>MSVLVIGDIGVVDGMMHVGDEAMFEAAVGELRARGVPAVGVSSAPEESAARYGIGTVARLGFAGLGRDDAAARSALLTAAASGETTLAAGDPAGPVLAALRESDGVLVAGGGNLASRWRVHVHERATLAAMARGLGLPVVVSGQTLGPDLAAPDAGAVAGLLGGAVRAAVREPTSARLAAAWGLDVRCGVDDASFLGAVEPPAGPAGIVVSLSGWLGGCPPAATEASLARLVERAAGIVGGPLRFHAHFGPLDPAAGPRGDAALHERVRELLTVPSEVVPTVDPRHSALLARGAGLLLTSRYHPAVFAAPAGVPTLGLVTDDYTGIKLRGALGHWGEPVTAPLGELDECAPDLVKRLDAARSRVADEAAGRLARHRRDFSAWWDEVAAVFRRPW</sequence>
<dbReference type="InterPro" id="IPR007345">
    <property type="entry name" value="Polysacch_pyruvyl_Trfase"/>
</dbReference>
<dbReference type="Pfam" id="PF04230">
    <property type="entry name" value="PS_pyruv_trans"/>
    <property type="match status" value="1"/>
</dbReference>
<evidence type="ECO:0000259" key="1">
    <source>
        <dbReference type="Pfam" id="PF04230"/>
    </source>
</evidence>
<dbReference type="GO" id="GO:0016740">
    <property type="term" value="F:transferase activity"/>
    <property type="evidence" value="ECO:0007669"/>
    <property type="project" value="UniProtKB-KW"/>
</dbReference>
<name>A0A7W3J8M1_9MICO</name>
<accession>A0A7W3J8M1</accession>
<dbReference type="PANTHER" id="PTHR36836">
    <property type="entry name" value="COLANIC ACID BIOSYNTHESIS PROTEIN WCAK"/>
    <property type="match status" value="1"/>
</dbReference>
<evidence type="ECO:0000313" key="3">
    <source>
        <dbReference type="Proteomes" id="UP000540568"/>
    </source>
</evidence>
<protein>
    <submittedName>
        <fullName evidence="2">Polysaccharide pyruvyl transferase WcaK-like protein</fullName>
    </submittedName>
</protein>
<proteinExistence type="predicted"/>
<organism evidence="2 3">
    <name type="scientific">Promicromonospora sukumoe</name>
    <dbReference type="NCBI Taxonomy" id="88382"/>
    <lineage>
        <taxon>Bacteria</taxon>
        <taxon>Bacillati</taxon>
        <taxon>Actinomycetota</taxon>
        <taxon>Actinomycetes</taxon>
        <taxon>Micrococcales</taxon>
        <taxon>Promicromonosporaceae</taxon>
        <taxon>Promicromonospora</taxon>
    </lineage>
</organism>
<dbReference type="PANTHER" id="PTHR36836:SF1">
    <property type="entry name" value="COLANIC ACID BIOSYNTHESIS PROTEIN WCAK"/>
    <property type="match status" value="1"/>
</dbReference>
<feature type="domain" description="Polysaccharide pyruvyl transferase" evidence="1">
    <location>
        <begin position="18"/>
        <end position="321"/>
    </location>
</feature>
<keyword evidence="2" id="KW-0808">Transferase</keyword>
<gene>
    <name evidence="2" type="ORF">FHX71_002233</name>
</gene>
<dbReference type="RefSeq" id="WP_182616195.1">
    <property type="nucleotide sequence ID" value="NZ_BAAATF010000003.1"/>
</dbReference>
<comment type="caution">
    <text evidence="2">The sequence shown here is derived from an EMBL/GenBank/DDBJ whole genome shotgun (WGS) entry which is preliminary data.</text>
</comment>
<keyword evidence="3" id="KW-1185">Reference proteome</keyword>
<dbReference type="EMBL" id="JACGWV010000001">
    <property type="protein sequence ID" value="MBA8808291.1"/>
    <property type="molecule type" value="Genomic_DNA"/>
</dbReference>
<reference evidence="2 3" key="1">
    <citation type="submission" date="2020-07" db="EMBL/GenBank/DDBJ databases">
        <title>Sequencing the genomes of 1000 actinobacteria strains.</title>
        <authorList>
            <person name="Klenk H.-P."/>
        </authorList>
    </citation>
    <scope>NUCLEOTIDE SEQUENCE [LARGE SCALE GENOMIC DNA]</scope>
    <source>
        <strain evidence="2 3">DSM 44121</strain>
    </source>
</reference>